<feature type="domain" description="Fatty acyl-CoA reductase C-terminal" evidence="5">
    <location>
        <begin position="315"/>
        <end position="400"/>
    </location>
</feature>
<dbReference type="InterPro" id="IPR036291">
    <property type="entry name" value="NAD(P)-bd_dom_sf"/>
</dbReference>
<dbReference type="AlphaFoldDB" id="A0AAN7VGU9"/>
<keyword evidence="4" id="KW-1133">Transmembrane helix</keyword>
<name>A0AAN7VGU9_9COLE</name>
<keyword evidence="8" id="KW-1185">Reference proteome</keyword>
<dbReference type="GO" id="GO:0102965">
    <property type="term" value="F:alcohol-forming long-chain fatty acyl-CoA reductase activity"/>
    <property type="evidence" value="ECO:0007669"/>
    <property type="project" value="UniProtKB-EC"/>
</dbReference>
<dbReference type="Proteomes" id="UP001329430">
    <property type="component" value="Chromosome 2"/>
</dbReference>
<comment type="similarity">
    <text evidence="1 4">Belongs to the fatty acyl-CoA reductase family.</text>
</comment>
<protein>
    <recommendedName>
        <fullName evidence="4">Fatty acyl-CoA reductase</fullName>
        <ecNumber evidence="4">1.2.1.84</ecNumber>
    </recommendedName>
</protein>
<dbReference type="SUPFAM" id="SSF51735">
    <property type="entry name" value="NAD(P)-binding Rossmann-fold domains"/>
    <property type="match status" value="1"/>
</dbReference>
<dbReference type="PANTHER" id="PTHR11011">
    <property type="entry name" value="MALE STERILITY PROTEIN 2-RELATED"/>
    <property type="match status" value="1"/>
</dbReference>
<dbReference type="InterPro" id="IPR026055">
    <property type="entry name" value="FAR"/>
</dbReference>
<accession>A0AAN7VGU9</accession>
<dbReference type="PANTHER" id="PTHR11011:SF60">
    <property type="entry name" value="FATTY ACYL-COA REDUCTASE-RELATED"/>
    <property type="match status" value="1"/>
</dbReference>
<dbReference type="CDD" id="cd05236">
    <property type="entry name" value="FAR-N_SDR_e"/>
    <property type="match status" value="1"/>
</dbReference>
<comment type="catalytic activity">
    <reaction evidence="4">
        <text>a long-chain fatty acyl-CoA + 2 NADPH + 2 H(+) = a long-chain primary fatty alcohol + 2 NADP(+) + CoA</text>
        <dbReference type="Rhea" id="RHEA:52716"/>
        <dbReference type="ChEBI" id="CHEBI:15378"/>
        <dbReference type="ChEBI" id="CHEBI:57287"/>
        <dbReference type="ChEBI" id="CHEBI:57783"/>
        <dbReference type="ChEBI" id="CHEBI:58349"/>
        <dbReference type="ChEBI" id="CHEBI:77396"/>
        <dbReference type="ChEBI" id="CHEBI:83139"/>
        <dbReference type="EC" id="1.2.1.84"/>
    </reaction>
</comment>
<dbReference type="InterPro" id="IPR013120">
    <property type="entry name" value="FAR_NAD-bd"/>
</dbReference>
<feature type="transmembrane region" description="Helical" evidence="4">
    <location>
        <begin position="417"/>
        <end position="438"/>
    </location>
</feature>
<keyword evidence="4" id="KW-0472">Membrane</keyword>
<dbReference type="GO" id="GO:0080019">
    <property type="term" value="F:alcohol-forming very long-chain fatty acyl-CoA reductase activity"/>
    <property type="evidence" value="ECO:0007669"/>
    <property type="project" value="InterPro"/>
</dbReference>
<evidence type="ECO:0000259" key="5">
    <source>
        <dbReference type="Pfam" id="PF03015"/>
    </source>
</evidence>
<keyword evidence="4" id="KW-0521">NADP</keyword>
<organism evidence="7 8">
    <name type="scientific">Pyrocoelia pectoralis</name>
    <dbReference type="NCBI Taxonomy" id="417401"/>
    <lineage>
        <taxon>Eukaryota</taxon>
        <taxon>Metazoa</taxon>
        <taxon>Ecdysozoa</taxon>
        <taxon>Arthropoda</taxon>
        <taxon>Hexapoda</taxon>
        <taxon>Insecta</taxon>
        <taxon>Pterygota</taxon>
        <taxon>Neoptera</taxon>
        <taxon>Endopterygota</taxon>
        <taxon>Coleoptera</taxon>
        <taxon>Polyphaga</taxon>
        <taxon>Elateriformia</taxon>
        <taxon>Elateroidea</taxon>
        <taxon>Lampyridae</taxon>
        <taxon>Lampyrinae</taxon>
        <taxon>Pyrocoelia</taxon>
    </lineage>
</organism>
<sequence>MSLTTIQKFYENKTILITGGTGFIGGYLIEKLLRSCWGIKKVYVLYRSKSKSGEERLKESSANALEKVSLIMGNLELPNLGLTDEDLERIIDEVNCIFHVGATVKFMEKLHLAILINVGGTDSIITISKKMKNLQSFVHVSTAFSQCIKDVTEEIFYSTMVDGDALLGRARSDDNHSLNKATSTILGKWPNTYIFTKHVTEDLIRRKGSDMPIAVVRPSVVLAPYREPASGWSSKFDVHSIFIMSTNIGIMHSIRCDPRTIVDVVPVDLVVNQLIVTGWHIARTWYKYGKPMTIDAYKFLFRKTERLQIFNCVSGQQNPVTWGNLNAQILKMYKKMNLYCELVKFVTLKQRNFKDSNTQILWNSLGIDDKNVFNFNVKDINWENFYYNLVSDIRQNILKDDMSSIEKARTKARLLKLFHYVLIASYLFLFLLILYNIFASVF</sequence>
<comment type="caution">
    <text evidence="7">The sequence shown here is derived from an EMBL/GenBank/DDBJ whole genome shotgun (WGS) entry which is preliminary data.</text>
</comment>
<dbReference type="EMBL" id="JAVRBK010000002">
    <property type="protein sequence ID" value="KAK5648490.1"/>
    <property type="molecule type" value="Genomic_DNA"/>
</dbReference>
<evidence type="ECO:0000256" key="2">
    <source>
        <dbReference type="ARBA" id="ARBA00022516"/>
    </source>
</evidence>
<evidence type="ECO:0000259" key="6">
    <source>
        <dbReference type="Pfam" id="PF07993"/>
    </source>
</evidence>
<keyword evidence="3 4" id="KW-0443">Lipid metabolism</keyword>
<keyword evidence="2 4" id="KW-0444">Lipid biosynthesis</keyword>
<evidence type="ECO:0000313" key="8">
    <source>
        <dbReference type="Proteomes" id="UP001329430"/>
    </source>
</evidence>
<dbReference type="GO" id="GO:0005777">
    <property type="term" value="C:peroxisome"/>
    <property type="evidence" value="ECO:0007669"/>
    <property type="project" value="TreeGrafter"/>
</dbReference>
<comment type="function">
    <text evidence="4">Catalyzes the reduction of fatty acyl-CoA to fatty alcohols.</text>
</comment>
<evidence type="ECO:0000256" key="1">
    <source>
        <dbReference type="ARBA" id="ARBA00005928"/>
    </source>
</evidence>
<gene>
    <name evidence="7" type="ORF">RI129_003382</name>
</gene>
<evidence type="ECO:0000256" key="4">
    <source>
        <dbReference type="RuleBase" id="RU363097"/>
    </source>
</evidence>
<evidence type="ECO:0000256" key="3">
    <source>
        <dbReference type="ARBA" id="ARBA00023098"/>
    </source>
</evidence>
<dbReference type="EC" id="1.2.1.84" evidence="4"/>
<feature type="domain" description="Thioester reductase (TE)" evidence="6">
    <location>
        <begin position="17"/>
        <end position="273"/>
    </location>
</feature>
<dbReference type="Gene3D" id="3.40.50.720">
    <property type="entry name" value="NAD(P)-binding Rossmann-like Domain"/>
    <property type="match status" value="1"/>
</dbReference>
<keyword evidence="4" id="KW-0812">Transmembrane</keyword>
<dbReference type="CDD" id="cd09071">
    <property type="entry name" value="FAR_C"/>
    <property type="match status" value="1"/>
</dbReference>
<dbReference type="GO" id="GO:0035336">
    <property type="term" value="P:long-chain fatty-acyl-CoA metabolic process"/>
    <property type="evidence" value="ECO:0007669"/>
    <property type="project" value="TreeGrafter"/>
</dbReference>
<dbReference type="Pfam" id="PF03015">
    <property type="entry name" value="Sterile"/>
    <property type="match status" value="1"/>
</dbReference>
<proteinExistence type="inferred from homology"/>
<keyword evidence="4" id="KW-0560">Oxidoreductase</keyword>
<dbReference type="Pfam" id="PF07993">
    <property type="entry name" value="NAD_binding_4"/>
    <property type="match status" value="1"/>
</dbReference>
<dbReference type="InterPro" id="IPR033640">
    <property type="entry name" value="FAR_C"/>
</dbReference>
<reference evidence="7 8" key="1">
    <citation type="journal article" date="2024" name="Insects">
        <title>An Improved Chromosome-Level Genome Assembly of the Firefly Pyrocoelia pectoralis.</title>
        <authorList>
            <person name="Fu X."/>
            <person name="Meyer-Rochow V.B."/>
            <person name="Ballantyne L."/>
            <person name="Zhu X."/>
        </authorList>
    </citation>
    <scope>NUCLEOTIDE SEQUENCE [LARGE SCALE GENOMIC DNA]</scope>
    <source>
        <strain evidence="7">XCY_ONT2</strain>
    </source>
</reference>
<evidence type="ECO:0000313" key="7">
    <source>
        <dbReference type="EMBL" id="KAK5648490.1"/>
    </source>
</evidence>